<gene>
    <name evidence="1" type="ORF">SCLAV_3292</name>
</gene>
<dbReference type="AlphaFoldDB" id="B5H2R5"/>
<dbReference type="Proteomes" id="UP000002357">
    <property type="component" value="Chromosome"/>
</dbReference>
<sequence>MYPSQTPRSAPGRRCDHCMVGIYFYGRCGRCGHSWERVRTMGAVIELTEPCADPGCHGSVKVTTVYDDDGNQMSIERGPCSSGLH</sequence>
<dbReference type="EMBL" id="CM000913">
    <property type="protein sequence ID" value="EFG08363.1"/>
    <property type="molecule type" value="Genomic_DNA"/>
</dbReference>
<name>B5H2R5_STRCL</name>
<keyword evidence="2" id="KW-1185">Reference proteome</keyword>
<dbReference type="KEGG" id="sclf:BB341_12150"/>
<proteinExistence type="predicted"/>
<evidence type="ECO:0000313" key="2">
    <source>
        <dbReference type="Proteomes" id="UP000002357"/>
    </source>
</evidence>
<evidence type="ECO:0000313" key="1">
    <source>
        <dbReference type="EMBL" id="EFG08363.1"/>
    </source>
</evidence>
<organism evidence="1 2">
    <name type="scientific">Streptomyces clavuligerus</name>
    <dbReference type="NCBI Taxonomy" id="1901"/>
    <lineage>
        <taxon>Bacteria</taxon>
        <taxon>Bacillati</taxon>
        <taxon>Actinomycetota</taxon>
        <taxon>Actinomycetes</taxon>
        <taxon>Kitasatosporales</taxon>
        <taxon>Streptomycetaceae</taxon>
        <taxon>Streptomyces</taxon>
    </lineage>
</organism>
<dbReference type="STRING" id="1901.BB341_12150"/>
<accession>B5H2R5</accession>
<protein>
    <submittedName>
        <fullName evidence="1">Uncharacterized protein</fullName>
    </submittedName>
</protein>
<reference evidence="1 2" key="1">
    <citation type="journal article" date="2010" name="Genome Biol. Evol.">
        <title>The sequence of a 1.8-mb bacterial linear plasmid reveals a rich evolutionary reservoir of secondary metabolic pathways.</title>
        <authorList>
            <person name="Medema M.H."/>
            <person name="Trefzer A."/>
            <person name="Kovalchuk A."/>
            <person name="van den Berg M."/>
            <person name="Mueller U."/>
            <person name="Heijne W."/>
            <person name="Wu L."/>
            <person name="Alam M.T."/>
            <person name="Ronning C.M."/>
            <person name="Nierman W.C."/>
            <person name="Bovenberg R.A.L."/>
            <person name="Breitling R."/>
            <person name="Takano E."/>
        </authorList>
    </citation>
    <scope>NUCLEOTIDE SEQUENCE [LARGE SCALE GENOMIC DNA]</scope>
    <source>
        <strain evidence="2">ATCC 27064 / DSM 738 / JCM 4710 / NBRC 13307 / NCIMB 12785 / NRRL 3585 / VKM Ac-602</strain>
    </source>
</reference>